<proteinExistence type="inferred from homology"/>
<dbReference type="GO" id="GO:0003746">
    <property type="term" value="F:translation elongation factor activity"/>
    <property type="evidence" value="ECO:0007669"/>
    <property type="project" value="UniProtKB-UniRule"/>
</dbReference>
<dbReference type="Pfam" id="PF08207">
    <property type="entry name" value="EFP_N"/>
    <property type="match status" value="1"/>
</dbReference>
<dbReference type="GO" id="GO:0005829">
    <property type="term" value="C:cytosol"/>
    <property type="evidence" value="ECO:0007669"/>
    <property type="project" value="UniProtKB-ARBA"/>
</dbReference>
<dbReference type="PANTHER" id="PTHR30053:SF12">
    <property type="entry name" value="ELONGATION FACTOR P (EF-P) FAMILY PROTEIN"/>
    <property type="match status" value="1"/>
</dbReference>
<keyword evidence="4 7" id="KW-0963">Cytoplasm</keyword>
<dbReference type="SUPFAM" id="SSF50249">
    <property type="entry name" value="Nucleic acid-binding proteins"/>
    <property type="match status" value="2"/>
</dbReference>
<dbReference type="Pfam" id="PF09285">
    <property type="entry name" value="Elong-fact-P_C"/>
    <property type="match status" value="1"/>
</dbReference>
<evidence type="ECO:0000259" key="10">
    <source>
        <dbReference type="SMART" id="SM00841"/>
    </source>
</evidence>
<evidence type="ECO:0000256" key="3">
    <source>
        <dbReference type="ARBA" id="ARBA00009479"/>
    </source>
</evidence>
<dbReference type="FunFam" id="2.30.30.30:FF:000003">
    <property type="entry name" value="Elongation factor P"/>
    <property type="match status" value="1"/>
</dbReference>
<dbReference type="SMART" id="SM01185">
    <property type="entry name" value="EFP"/>
    <property type="match status" value="1"/>
</dbReference>
<dbReference type="CDD" id="cd04470">
    <property type="entry name" value="S1_EF-P_repeat_1"/>
    <property type="match status" value="1"/>
</dbReference>
<dbReference type="InterPro" id="IPR011768">
    <property type="entry name" value="Transl_elongation_fac_P"/>
</dbReference>
<gene>
    <name evidence="7 12" type="primary">efp</name>
    <name evidence="12" type="ORF">CMN54_00760</name>
</gene>
<comment type="similarity">
    <text evidence="3 7 9">Belongs to the elongation factor P family.</text>
</comment>
<dbReference type="SUPFAM" id="SSF50104">
    <property type="entry name" value="Translation proteins SH3-like domain"/>
    <property type="match status" value="1"/>
</dbReference>
<dbReference type="GO" id="GO:0043043">
    <property type="term" value="P:peptide biosynthetic process"/>
    <property type="evidence" value="ECO:0007669"/>
    <property type="project" value="InterPro"/>
</dbReference>
<evidence type="ECO:0000256" key="2">
    <source>
        <dbReference type="ARBA" id="ARBA00004815"/>
    </source>
</evidence>
<dbReference type="UniPathway" id="UPA00345"/>
<dbReference type="InterPro" id="IPR008991">
    <property type="entry name" value="Translation_prot_SH3-like_sf"/>
</dbReference>
<dbReference type="InterPro" id="IPR013185">
    <property type="entry name" value="Transl_elong_KOW-like"/>
</dbReference>
<evidence type="ECO:0000256" key="6">
    <source>
        <dbReference type="ARBA" id="ARBA00022917"/>
    </source>
</evidence>
<evidence type="ECO:0000256" key="8">
    <source>
        <dbReference type="NCBIfam" id="TIGR00038"/>
    </source>
</evidence>
<evidence type="ECO:0000256" key="1">
    <source>
        <dbReference type="ARBA" id="ARBA00004496"/>
    </source>
</evidence>
<dbReference type="Proteomes" id="UP000226525">
    <property type="component" value="Unassembled WGS sequence"/>
</dbReference>
<dbReference type="InterPro" id="IPR020599">
    <property type="entry name" value="Transl_elong_fac_P/YeiP"/>
</dbReference>
<dbReference type="InterPro" id="IPR001059">
    <property type="entry name" value="Transl_elong_P/YeiP_cen"/>
</dbReference>
<feature type="domain" description="Elongation factor P C-terminal" evidence="10">
    <location>
        <begin position="131"/>
        <end position="186"/>
    </location>
</feature>
<dbReference type="InterPro" id="IPR012340">
    <property type="entry name" value="NA-bd_OB-fold"/>
</dbReference>
<accession>A0A2D6YFN9</accession>
<evidence type="ECO:0000256" key="5">
    <source>
        <dbReference type="ARBA" id="ARBA00022768"/>
    </source>
</evidence>
<comment type="subcellular location">
    <subcellularLocation>
        <location evidence="1 7">Cytoplasm</location>
    </subcellularLocation>
</comment>
<organism evidence="12 13">
    <name type="scientific">SAR324 cluster bacterium</name>
    <dbReference type="NCBI Taxonomy" id="2024889"/>
    <lineage>
        <taxon>Bacteria</taxon>
        <taxon>Deltaproteobacteria</taxon>
        <taxon>SAR324 cluster</taxon>
    </lineage>
</organism>
<evidence type="ECO:0000313" key="13">
    <source>
        <dbReference type="Proteomes" id="UP000226525"/>
    </source>
</evidence>
<comment type="function">
    <text evidence="7">Involved in peptide bond synthesis. Stimulates efficient translation and peptide-bond synthesis on native or reconstituted 70S ribosomes in vitro. Probably functions indirectly by altering the affinity of the ribosome for aminoacyl-tRNA, thus increasing their reactivity as acceptors for peptidyl transferase.</text>
</comment>
<evidence type="ECO:0000256" key="9">
    <source>
        <dbReference type="RuleBase" id="RU004389"/>
    </source>
</evidence>
<dbReference type="PIRSF" id="PIRSF005901">
    <property type="entry name" value="EF-P"/>
    <property type="match status" value="1"/>
</dbReference>
<evidence type="ECO:0000259" key="11">
    <source>
        <dbReference type="SMART" id="SM01185"/>
    </source>
</evidence>
<dbReference type="FunFam" id="2.40.50.140:FF:000009">
    <property type="entry name" value="Elongation factor P"/>
    <property type="match status" value="1"/>
</dbReference>
<dbReference type="HAMAP" id="MF_00141">
    <property type="entry name" value="EF_P"/>
    <property type="match status" value="1"/>
</dbReference>
<dbReference type="NCBIfam" id="TIGR00038">
    <property type="entry name" value="efp"/>
    <property type="match status" value="1"/>
</dbReference>
<dbReference type="CDD" id="cd05794">
    <property type="entry name" value="S1_EF-P_repeat_2"/>
    <property type="match status" value="1"/>
</dbReference>
<dbReference type="Gene3D" id="2.30.30.30">
    <property type="match status" value="1"/>
</dbReference>
<evidence type="ECO:0000313" key="12">
    <source>
        <dbReference type="EMBL" id="MAH61984.1"/>
    </source>
</evidence>
<dbReference type="Gene3D" id="2.40.50.140">
    <property type="entry name" value="Nucleic acid-binding proteins"/>
    <property type="match status" value="2"/>
</dbReference>
<dbReference type="FunFam" id="2.40.50.140:FF:000004">
    <property type="entry name" value="Elongation factor P"/>
    <property type="match status" value="1"/>
</dbReference>
<dbReference type="InterPro" id="IPR014722">
    <property type="entry name" value="Rib_uL2_dom2"/>
</dbReference>
<dbReference type="SMART" id="SM00841">
    <property type="entry name" value="Elong-fact-P_C"/>
    <property type="match status" value="1"/>
</dbReference>
<dbReference type="EMBL" id="NZEX01000006">
    <property type="protein sequence ID" value="MAH61984.1"/>
    <property type="molecule type" value="Genomic_DNA"/>
</dbReference>
<keyword evidence="5 7" id="KW-0251">Elongation factor</keyword>
<evidence type="ECO:0000256" key="4">
    <source>
        <dbReference type="ARBA" id="ARBA00022490"/>
    </source>
</evidence>
<protein>
    <recommendedName>
        <fullName evidence="7 8">Elongation factor P</fullName>
        <shortName evidence="7">EF-P</shortName>
    </recommendedName>
</protein>
<sequence>MYETADIRKGLRIELDSEPYAIIEFQFVKPGKGNAFTRTRIRNLINGSVLDRTFKTGEKLKPADTQDRTMQFLYRDEGDGEFHFMDNSSYEQVALDADLVGDATNYLMDNMEVNVAFFRERPIGITLPNFVVLEVVEAPPGEKGNTVTGASKPVVVSTGYAVNAPMFISEGELLKIDTRTGEYVERVKA</sequence>
<keyword evidence="6 7" id="KW-0648">Protein biosynthesis</keyword>
<dbReference type="AlphaFoldDB" id="A0A2D6YFN9"/>
<comment type="caution">
    <text evidence="12">The sequence shown here is derived from an EMBL/GenBank/DDBJ whole genome shotgun (WGS) entry which is preliminary data.</text>
</comment>
<dbReference type="Pfam" id="PF01132">
    <property type="entry name" value="EFP"/>
    <property type="match status" value="1"/>
</dbReference>
<reference evidence="13" key="1">
    <citation type="submission" date="2017-09" db="EMBL/GenBank/DDBJ databases">
        <title>The Reconstruction of 2,631 Draft Metagenome-Assembled Genomes from the Global Oceans.</title>
        <authorList>
            <person name="Tully B.J."/>
            <person name="Graham E.D."/>
            <person name="Heidelberg J.F."/>
        </authorList>
    </citation>
    <scope>NUCLEOTIDE SEQUENCE [LARGE SCALE GENOMIC DNA]</scope>
</reference>
<dbReference type="PANTHER" id="PTHR30053">
    <property type="entry name" value="ELONGATION FACTOR P"/>
    <property type="match status" value="1"/>
</dbReference>
<name>A0A2D6YFN9_9DELT</name>
<evidence type="ECO:0000256" key="7">
    <source>
        <dbReference type="HAMAP-Rule" id="MF_00141"/>
    </source>
</evidence>
<dbReference type="InterPro" id="IPR015365">
    <property type="entry name" value="Elong-fact-P_C"/>
</dbReference>
<feature type="domain" description="Translation elongation factor P/YeiP central" evidence="11">
    <location>
        <begin position="67"/>
        <end position="123"/>
    </location>
</feature>
<comment type="pathway">
    <text evidence="2 7">Protein biosynthesis; polypeptide chain elongation.</text>
</comment>
<dbReference type="NCBIfam" id="NF001810">
    <property type="entry name" value="PRK00529.1"/>
    <property type="match status" value="1"/>
</dbReference>